<keyword evidence="8" id="KW-0460">Magnesium</keyword>
<dbReference type="InterPro" id="IPR003602">
    <property type="entry name" value="Topo_IA_DNA-bd_dom"/>
</dbReference>
<keyword evidence="11 19" id="KW-0413">Isomerase</keyword>
<dbReference type="InterPro" id="IPR023406">
    <property type="entry name" value="Topo_IA_AS"/>
</dbReference>
<dbReference type="CDD" id="cd03362">
    <property type="entry name" value="TOPRIM_TopoIA_TopoIII"/>
    <property type="match status" value="1"/>
</dbReference>
<dbReference type="Gene3D" id="3.40.50.140">
    <property type="match status" value="1"/>
</dbReference>
<dbReference type="InterPro" id="IPR013825">
    <property type="entry name" value="Topo_IA_cen_sub2"/>
</dbReference>
<dbReference type="EMBL" id="CP036313">
    <property type="protein sequence ID" value="QBH14790.1"/>
    <property type="molecule type" value="Genomic_DNA"/>
</dbReference>
<evidence type="ECO:0000313" key="19">
    <source>
        <dbReference type="EMBL" id="RAM03823.1"/>
    </source>
</evidence>
<feature type="domain" description="Topo IA-type catalytic" evidence="17">
    <location>
        <begin position="149"/>
        <end position="592"/>
    </location>
</feature>
<dbReference type="SMART" id="SM00436">
    <property type="entry name" value="TOP1Bc"/>
    <property type="match status" value="1"/>
</dbReference>
<dbReference type="InterPro" id="IPR034144">
    <property type="entry name" value="TOPRIM_TopoIII"/>
</dbReference>
<evidence type="ECO:0000256" key="8">
    <source>
        <dbReference type="ARBA" id="ARBA00022842"/>
    </source>
</evidence>
<dbReference type="GO" id="GO:0008270">
    <property type="term" value="F:zinc ion binding"/>
    <property type="evidence" value="ECO:0007669"/>
    <property type="project" value="UniProtKB-KW"/>
</dbReference>
<dbReference type="NCBIfam" id="TIGR01056">
    <property type="entry name" value="topB"/>
    <property type="match status" value="1"/>
</dbReference>
<dbReference type="Gene3D" id="3.30.65.10">
    <property type="entry name" value="Bacterial Topoisomerase I, domain 1"/>
    <property type="match status" value="1"/>
</dbReference>
<feature type="domain" description="Toprim" evidence="16">
    <location>
        <begin position="1"/>
        <end position="132"/>
    </location>
</feature>
<comment type="catalytic activity">
    <reaction evidence="1">
        <text>ATP-independent breakage of single-stranded DNA, followed by passage and rejoining.</text>
        <dbReference type="EC" id="5.6.2.1"/>
    </reaction>
</comment>
<evidence type="ECO:0000256" key="3">
    <source>
        <dbReference type="ARBA" id="ARBA00012891"/>
    </source>
</evidence>
<keyword evidence="10" id="KW-0238">DNA-binding</keyword>
<dbReference type="InterPro" id="IPR000380">
    <property type="entry name" value="Topo_IA"/>
</dbReference>
<dbReference type="InterPro" id="IPR013498">
    <property type="entry name" value="Topo_IA_Znf"/>
</dbReference>
<reference evidence="19 20" key="1">
    <citation type="submission" date="2018-06" db="EMBL/GenBank/DDBJ databases">
        <title>Complete Genome Sequence of Desulfobacter hydrogenophilus (DSM3380).</title>
        <authorList>
            <person name="Marietou A."/>
            <person name="Schreiber L."/>
            <person name="Marshall I."/>
            <person name="Jorgensen B."/>
        </authorList>
    </citation>
    <scope>NUCLEOTIDE SEQUENCE [LARGE SCALE GENOMIC DNA]</scope>
    <source>
        <strain evidence="19 20">DSM 3380</strain>
    </source>
</reference>
<keyword evidence="6" id="KW-0863">Zinc-finger</keyword>
<dbReference type="CDD" id="cd00186">
    <property type="entry name" value="TOP1Ac"/>
    <property type="match status" value="1"/>
</dbReference>
<dbReference type="GO" id="GO:0006310">
    <property type="term" value="P:DNA recombination"/>
    <property type="evidence" value="ECO:0007669"/>
    <property type="project" value="TreeGrafter"/>
</dbReference>
<proteinExistence type="inferred from homology"/>
<dbReference type="InterPro" id="IPR023405">
    <property type="entry name" value="Topo_IA_core_domain"/>
</dbReference>
<dbReference type="EMBL" id="QLNI01000002">
    <property type="protein sequence ID" value="RAM03823.1"/>
    <property type="molecule type" value="Genomic_DNA"/>
</dbReference>
<organism evidence="19 20">
    <name type="scientific">Desulfobacter hydrogenophilus</name>
    <dbReference type="NCBI Taxonomy" id="2291"/>
    <lineage>
        <taxon>Bacteria</taxon>
        <taxon>Pseudomonadati</taxon>
        <taxon>Thermodesulfobacteriota</taxon>
        <taxon>Desulfobacteria</taxon>
        <taxon>Desulfobacterales</taxon>
        <taxon>Desulfobacteraceae</taxon>
        <taxon>Desulfobacter</taxon>
    </lineage>
</organism>
<evidence type="ECO:0000256" key="11">
    <source>
        <dbReference type="ARBA" id="ARBA00023235"/>
    </source>
</evidence>
<evidence type="ECO:0000256" key="14">
    <source>
        <dbReference type="ARBA" id="ARBA00032235"/>
    </source>
</evidence>
<dbReference type="PRINTS" id="PR00417">
    <property type="entry name" value="PRTPISMRASEI"/>
</dbReference>
<keyword evidence="9" id="KW-0799">Topoisomerase</keyword>
<evidence type="ECO:0000256" key="12">
    <source>
        <dbReference type="ARBA" id="ARBA00030003"/>
    </source>
</evidence>
<evidence type="ECO:0000256" key="15">
    <source>
        <dbReference type="ARBA" id="ARBA00032877"/>
    </source>
</evidence>
<evidence type="ECO:0000313" key="18">
    <source>
        <dbReference type="EMBL" id="QBH14790.1"/>
    </source>
</evidence>
<protein>
    <recommendedName>
        <fullName evidence="3">DNA topoisomerase</fullName>
        <ecNumber evidence="3">5.6.2.1</ecNumber>
    </recommendedName>
    <alternativeName>
        <fullName evidence="15">Omega-protein</fullName>
    </alternativeName>
    <alternativeName>
        <fullName evidence="14">Relaxing enzyme</fullName>
    </alternativeName>
    <alternativeName>
        <fullName evidence="12">Swivelase</fullName>
    </alternativeName>
    <alternativeName>
        <fullName evidence="13">Untwisting enzyme</fullName>
    </alternativeName>
</protein>
<dbReference type="EC" id="5.6.2.1" evidence="3"/>
<dbReference type="SMART" id="SM00493">
    <property type="entry name" value="TOPRIM"/>
    <property type="match status" value="1"/>
</dbReference>
<dbReference type="Proteomes" id="UP000248798">
    <property type="component" value="Unassembled WGS sequence"/>
</dbReference>
<accession>A0A328FKR1</accession>
<evidence type="ECO:0000259" key="17">
    <source>
        <dbReference type="PROSITE" id="PS52039"/>
    </source>
</evidence>
<dbReference type="InterPro" id="IPR013824">
    <property type="entry name" value="Topo_IA_cen_sub1"/>
</dbReference>
<evidence type="ECO:0000256" key="6">
    <source>
        <dbReference type="ARBA" id="ARBA00022771"/>
    </source>
</evidence>
<name>A0A328FKR1_9BACT</name>
<evidence type="ECO:0000256" key="13">
    <source>
        <dbReference type="ARBA" id="ARBA00031985"/>
    </source>
</evidence>
<dbReference type="GO" id="GO:0006265">
    <property type="term" value="P:DNA topological change"/>
    <property type="evidence" value="ECO:0007669"/>
    <property type="project" value="InterPro"/>
</dbReference>
<dbReference type="PROSITE" id="PS00396">
    <property type="entry name" value="TOPO_IA_1"/>
    <property type="match status" value="1"/>
</dbReference>
<dbReference type="SMART" id="SM00437">
    <property type="entry name" value="TOP1Ac"/>
    <property type="match status" value="1"/>
</dbReference>
<dbReference type="Gene3D" id="2.70.20.10">
    <property type="entry name" value="Topoisomerase I, domain 3"/>
    <property type="match status" value="1"/>
</dbReference>
<keyword evidence="5" id="KW-0677">Repeat</keyword>
<evidence type="ECO:0000313" key="20">
    <source>
        <dbReference type="Proteomes" id="UP000248798"/>
    </source>
</evidence>
<dbReference type="GO" id="GO:0043597">
    <property type="term" value="C:cytoplasmic replication fork"/>
    <property type="evidence" value="ECO:0007669"/>
    <property type="project" value="TreeGrafter"/>
</dbReference>
<dbReference type="InterPro" id="IPR005738">
    <property type="entry name" value="TopoIII"/>
</dbReference>
<dbReference type="Gene3D" id="1.10.460.10">
    <property type="entry name" value="Topoisomerase I, domain 2"/>
    <property type="match status" value="1"/>
</dbReference>
<dbReference type="InterPro" id="IPR013826">
    <property type="entry name" value="Topo_IA_cen_sub3"/>
</dbReference>
<sequence length="720" mass="80319">MRLFIAEKPSLGRAIAAGLGNVEKRNGYIECGQDVVTWCFGHLLEMDQPEAYDEKYKVWRKEELPILPGTFNASVRKDAVVQMKIIGKLLRDAEMVVNAGDPDREGQLLVDEVLEYHDYAGFCERIWLAALDDKSVKKALTSMTDNSDYTGLRDAARARAQADWLVGMNCTRAMTLKGRDAGSQGVLSLGRVQTPTLALVVNRDLAIENFKPHPYFTLHVEIIHEAGSFTGTFQPLDTQKGLDDQGRLINPDEAYRLKKEVSSQAGKILEAYKEKKKKNPPLPHCLSSLQKAASSKLGMGAKQVLDVAQALYEKKLTTYPRSDCRYLPEEQFDEADSVLAALANVSGFEQIAGNTDCSIKSAAYNTKKVTAHHAIIPTGETPSNLSADESALYRMIAQIFCIQFYAAMEYEAQKILTGINHTVWKSTGRNILNSGWTAFIREQEDETAEDQILPEVHQNDGITAGQVDIKSQKTKPPARFTEGTLIEAMANIHRFIEDTEAKKTLKENEGIGTEATRAGIIETLKARQLIELQKKKIISTDLGRQLVKMAPEVLTDPVTTAQWESRLSGIVDGNESLSAFMTDQTTQVPELVKAIFDLQLDPLPGTHLCPECDRPLHRQKSKKGAWYWACFNQDGHAKPVFLNDKNGKPDLTPKKKIELSEHKCRACGKPLVKRESKKKGKGGKNNYWWGCSGFPKCKQTYFDDNGKPQFTEKKENNNGF</sequence>
<keyword evidence="4" id="KW-0479">Metal-binding</keyword>
<keyword evidence="7" id="KW-0862">Zinc</keyword>
<evidence type="ECO:0000256" key="1">
    <source>
        <dbReference type="ARBA" id="ARBA00000213"/>
    </source>
</evidence>
<dbReference type="RefSeq" id="WP_111953157.1">
    <property type="nucleotide sequence ID" value="NZ_CP036313.1"/>
</dbReference>
<dbReference type="SUPFAM" id="SSF57783">
    <property type="entry name" value="Zinc beta-ribbon"/>
    <property type="match status" value="1"/>
</dbReference>
<dbReference type="InterPro" id="IPR006171">
    <property type="entry name" value="TOPRIM_dom"/>
</dbReference>
<dbReference type="InterPro" id="IPR003601">
    <property type="entry name" value="Topo_IA_2"/>
</dbReference>
<gene>
    <name evidence="18" type="primary">topB</name>
    <name evidence="19" type="ORF">DO021_01885</name>
    <name evidence="18" type="ORF">EYB58_18845</name>
</gene>
<dbReference type="GO" id="GO:0006281">
    <property type="term" value="P:DNA repair"/>
    <property type="evidence" value="ECO:0007669"/>
    <property type="project" value="TreeGrafter"/>
</dbReference>
<dbReference type="PANTHER" id="PTHR11390:SF21">
    <property type="entry name" value="DNA TOPOISOMERASE 3-ALPHA"/>
    <property type="match status" value="1"/>
</dbReference>
<dbReference type="Pfam" id="PF01396">
    <property type="entry name" value="Zn_ribbon_Top1"/>
    <property type="match status" value="2"/>
</dbReference>
<evidence type="ECO:0000256" key="4">
    <source>
        <dbReference type="ARBA" id="ARBA00022723"/>
    </source>
</evidence>
<dbReference type="PROSITE" id="PS50880">
    <property type="entry name" value="TOPRIM"/>
    <property type="match status" value="1"/>
</dbReference>
<dbReference type="OrthoDB" id="9804262at2"/>
<dbReference type="Pfam" id="PF01751">
    <property type="entry name" value="Toprim"/>
    <property type="match status" value="1"/>
</dbReference>
<dbReference type="AlphaFoldDB" id="A0A328FKR1"/>
<evidence type="ECO:0000256" key="5">
    <source>
        <dbReference type="ARBA" id="ARBA00022737"/>
    </source>
</evidence>
<dbReference type="InterPro" id="IPR013497">
    <property type="entry name" value="Topo_IA_cen"/>
</dbReference>
<evidence type="ECO:0000256" key="2">
    <source>
        <dbReference type="ARBA" id="ARBA00009446"/>
    </source>
</evidence>
<dbReference type="NCBIfam" id="NF005829">
    <property type="entry name" value="PRK07726.1"/>
    <property type="match status" value="1"/>
</dbReference>
<dbReference type="GO" id="GO:0003917">
    <property type="term" value="F:DNA topoisomerase type I (single strand cut, ATP-independent) activity"/>
    <property type="evidence" value="ECO:0007669"/>
    <property type="project" value="UniProtKB-EC"/>
</dbReference>
<evidence type="ECO:0000313" key="21">
    <source>
        <dbReference type="Proteomes" id="UP000293902"/>
    </source>
</evidence>
<comment type="similarity">
    <text evidence="2">Belongs to the type IA topoisomerase family.</text>
</comment>
<dbReference type="PROSITE" id="PS52039">
    <property type="entry name" value="TOPO_IA_2"/>
    <property type="match status" value="1"/>
</dbReference>
<dbReference type="GO" id="GO:0003677">
    <property type="term" value="F:DNA binding"/>
    <property type="evidence" value="ECO:0007669"/>
    <property type="project" value="UniProtKB-KW"/>
</dbReference>
<evidence type="ECO:0000259" key="16">
    <source>
        <dbReference type="PROSITE" id="PS50880"/>
    </source>
</evidence>
<dbReference type="SUPFAM" id="SSF56712">
    <property type="entry name" value="Prokaryotic type I DNA topoisomerase"/>
    <property type="match status" value="1"/>
</dbReference>
<evidence type="ECO:0000256" key="7">
    <source>
        <dbReference type="ARBA" id="ARBA00022833"/>
    </source>
</evidence>
<dbReference type="Gene3D" id="1.10.290.10">
    <property type="entry name" value="Topoisomerase I, domain 4"/>
    <property type="match status" value="1"/>
</dbReference>
<evidence type="ECO:0000256" key="9">
    <source>
        <dbReference type="ARBA" id="ARBA00023029"/>
    </source>
</evidence>
<dbReference type="Pfam" id="PF01131">
    <property type="entry name" value="Topoisom_bac"/>
    <property type="match status" value="1"/>
</dbReference>
<reference evidence="18 21" key="2">
    <citation type="submission" date="2019-02" db="EMBL/GenBank/DDBJ databases">
        <title>Complete genome sequence of Desulfobacter hydrogenophilus AcRS1.</title>
        <authorList>
            <person name="Marietou A."/>
            <person name="Lund M.B."/>
            <person name="Marshall I.P.G."/>
            <person name="Schreiber L."/>
            <person name="Jorgensen B."/>
        </authorList>
    </citation>
    <scope>NUCLEOTIDE SEQUENCE [LARGE SCALE GENOMIC DNA]</scope>
    <source>
        <strain evidence="18 21">AcRS1</strain>
    </source>
</reference>
<keyword evidence="21" id="KW-1185">Reference proteome</keyword>
<evidence type="ECO:0000256" key="10">
    <source>
        <dbReference type="ARBA" id="ARBA00023125"/>
    </source>
</evidence>
<dbReference type="Proteomes" id="UP000293902">
    <property type="component" value="Chromosome"/>
</dbReference>
<dbReference type="PANTHER" id="PTHR11390">
    <property type="entry name" value="PROKARYOTIC DNA TOPOISOMERASE"/>
    <property type="match status" value="1"/>
</dbReference>